<dbReference type="EMBL" id="JAAIUW010000004">
    <property type="protein sequence ID" value="KAF7836883.1"/>
    <property type="molecule type" value="Genomic_DNA"/>
</dbReference>
<accession>A0A834X2A1</accession>
<keyword evidence="5" id="KW-0175">Coiled coil</keyword>
<reference evidence="8" key="1">
    <citation type="submission" date="2020-09" db="EMBL/GenBank/DDBJ databases">
        <title>Genome-Enabled Discovery of Anthraquinone Biosynthesis in Senna tora.</title>
        <authorList>
            <person name="Kang S.-H."/>
            <person name="Pandey R.P."/>
            <person name="Lee C.-M."/>
            <person name="Sim J.-S."/>
            <person name="Jeong J.-T."/>
            <person name="Choi B.-S."/>
            <person name="Jung M."/>
            <person name="Ginzburg D."/>
            <person name="Zhao K."/>
            <person name="Won S.Y."/>
            <person name="Oh T.-J."/>
            <person name="Yu Y."/>
            <person name="Kim N.-H."/>
            <person name="Lee O.R."/>
            <person name="Lee T.-H."/>
            <person name="Bashyal P."/>
            <person name="Kim T.-S."/>
            <person name="Lee W.-H."/>
            <person name="Kawkins C."/>
            <person name="Kim C.-K."/>
            <person name="Kim J.S."/>
            <person name="Ahn B.O."/>
            <person name="Rhee S.Y."/>
            <person name="Sohng J.K."/>
        </authorList>
    </citation>
    <scope>NUCLEOTIDE SEQUENCE</scope>
    <source>
        <tissue evidence="8">Leaf</tissue>
    </source>
</reference>
<dbReference type="Gene3D" id="3.40.395.10">
    <property type="entry name" value="Adenoviral Proteinase, Chain A"/>
    <property type="match status" value="1"/>
</dbReference>
<protein>
    <submittedName>
        <fullName evidence="8">Zinc finger BED domain-containing protein RICESLEEPER 2-like isoform X3</fullName>
    </submittedName>
</protein>
<gene>
    <name evidence="8" type="ORF">G2W53_011742</name>
</gene>
<feature type="coiled-coil region" evidence="5">
    <location>
        <begin position="2"/>
        <end position="32"/>
    </location>
</feature>
<evidence type="ECO:0000256" key="2">
    <source>
        <dbReference type="ARBA" id="ARBA00022670"/>
    </source>
</evidence>
<name>A0A834X2A1_9FABA</name>
<keyword evidence="3" id="KW-0378">Hydrolase</keyword>
<evidence type="ECO:0000256" key="6">
    <source>
        <dbReference type="SAM" id="MobiDB-lite"/>
    </source>
</evidence>
<evidence type="ECO:0000256" key="5">
    <source>
        <dbReference type="SAM" id="Coils"/>
    </source>
</evidence>
<keyword evidence="4" id="KW-0788">Thiol protease</keyword>
<dbReference type="GO" id="GO:0016929">
    <property type="term" value="F:deSUMOylase activity"/>
    <property type="evidence" value="ECO:0007669"/>
    <property type="project" value="TreeGrafter"/>
</dbReference>
<keyword evidence="9" id="KW-1185">Reference proteome</keyword>
<dbReference type="Proteomes" id="UP000634136">
    <property type="component" value="Unassembled WGS sequence"/>
</dbReference>
<dbReference type="PANTHER" id="PTHR12606:SF1">
    <property type="entry name" value="UBIQUITIN-LIKE-SPECIFIC PROTEASE 1A"/>
    <property type="match status" value="1"/>
</dbReference>
<dbReference type="AlphaFoldDB" id="A0A834X2A1"/>
<feature type="domain" description="Ubiquitin-like protease family profile" evidence="7">
    <location>
        <begin position="161"/>
        <end position="333"/>
    </location>
</feature>
<evidence type="ECO:0000256" key="4">
    <source>
        <dbReference type="ARBA" id="ARBA00022807"/>
    </source>
</evidence>
<evidence type="ECO:0000256" key="1">
    <source>
        <dbReference type="ARBA" id="ARBA00005234"/>
    </source>
</evidence>
<dbReference type="InterPro" id="IPR038765">
    <property type="entry name" value="Papain-like_cys_pep_sf"/>
</dbReference>
<organism evidence="8 9">
    <name type="scientific">Senna tora</name>
    <dbReference type="NCBI Taxonomy" id="362788"/>
    <lineage>
        <taxon>Eukaryota</taxon>
        <taxon>Viridiplantae</taxon>
        <taxon>Streptophyta</taxon>
        <taxon>Embryophyta</taxon>
        <taxon>Tracheophyta</taxon>
        <taxon>Spermatophyta</taxon>
        <taxon>Magnoliopsida</taxon>
        <taxon>eudicotyledons</taxon>
        <taxon>Gunneridae</taxon>
        <taxon>Pentapetalae</taxon>
        <taxon>rosids</taxon>
        <taxon>fabids</taxon>
        <taxon>Fabales</taxon>
        <taxon>Fabaceae</taxon>
        <taxon>Caesalpinioideae</taxon>
        <taxon>Cassia clade</taxon>
        <taxon>Senna</taxon>
    </lineage>
</organism>
<dbReference type="GO" id="GO:0016926">
    <property type="term" value="P:protein desumoylation"/>
    <property type="evidence" value="ECO:0007669"/>
    <property type="project" value="TreeGrafter"/>
</dbReference>
<dbReference type="InterPro" id="IPR003653">
    <property type="entry name" value="Peptidase_C48_C"/>
</dbReference>
<keyword evidence="2" id="KW-0645">Protease</keyword>
<evidence type="ECO:0000313" key="9">
    <source>
        <dbReference type="Proteomes" id="UP000634136"/>
    </source>
</evidence>
<feature type="region of interest" description="Disordered" evidence="6">
    <location>
        <begin position="59"/>
        <end position="88"/>
    </location>
</feature>
<dbReference type="GO" id="GO:0006508">
    <property type="term" value="P:proteolysis"/>
    <property type="evidence" value="ECO:0007669"/>
    <property type="project" value="UniProtKB-KW"/>
</dbReference>
<dbReference type="PROSITE" id="PS50600">
    <property type="entry name" value="ULP_PROTEASE"/>
    <property type="match status" value="1"/>
</dbReference>
<dbReference type="GO" id="GO:0005634">
    <property type="term" value="C:nucleus"/>
    <property type="evidence" value="ECO:0007669"/>
    <property type="project" value="TreeGrafter"/>
</dbReference>
<sequence>MIREILEEIEKLIKENNRLEEKKAQLKMNKTENSKFRRGRVEKATASFISSVMQEADKMKTPQSKYIQRNKSRRHASRTSQYQTSTAHPLRVYNLRSKHAHEKSEQTPIFTPRLEVEEVRRHITYKLNQEESKILERWRCHSFGTTEGDNISFGVASMQDSGLLAINIQCLVYKGHRGLHKLWLNNRVVDLYGEILVEWANSYSNKGYADFFISPYAGVMALESLNYRDGLRWVKKLIKGYHNRLFLPCVINHHYILGVADCLKQKVIVYDSMNCGKHKKDAVKVGNWLRWVCAAVLDYEDSQCWDFMYPKDIPQQENGHDCGVFVLTYMASILMCGSIVPFSTEEICGIRDRILIELSKGQLVGF</sequence>
<dbReference type="PANTHER" id="PTHR12606">
    <property type="entry name" value="SENTRIN/SUMO-SPECIFIC PROTEASE"/>
    <property type="match status" value="1"/>
</dbReference>
<comment type="caution">
    <text evidence="8">The sequence shown here is derived from an EMBL/GenBank/DDBJ whole genome shotgun (WGS) entry which is preliminary data.</text>
</comment>
<evidence type="ECO:0000313" key="8">
    <source>
        <dbReference type="EMBL" id="KAF7836883.1"/>
    </source>
</evidence>
<evidence type="ECO:0000256" key="3">
    <source>
        <dbReference type="ARBA" id="ARBA00022801"/>
    </source>
</evidence>
<dbReference type="OrthoDB" id="1939479at2759"/>
<dbReference type="Pfam" id="PF02902">
    <property type="entry name" value="Peptidase_C48"/>
    <property type="match status" value="1"/>
</dbReference>
<proteinExistence type="inferred from homology"/>
<feature type="compositionally biased region" description="Polar residues" evidence="6">
    <location>
        <begin position="78"/>
        <end position="87"/>
    </location>
</feature>
<dbReference type="SUPFAM" id="SSF54001">
    <property type="entry name" value="Cysteine proteinases"/>
    <property type="match status" value="1"/>
</dbReference>
<feature type="compositionally biased region" description="Basic residues" evidence="6">
    <location>
        <begin position="68"/>
        <end position="77"/>
    </location>
</feature>
<comment type="similarity">
    <text evidence="1">Belongs to the peptidase C48 family.</text>
</comment>
<evidence type="ECO:0000259" key="7">
    <source>
        <dbReference type="PROSITE" id="PS50600"/>
    </source>
</evidence>